<organism evidence="5 6">
    <name type="scientific">Abditibacterium utsteinense</name>
    <dbReference type="NCBI Taxonomy" id="1960156"/>
    <lineage>
        <taxon>Bacteria</taxon>
        <taxon>Pseudomonadati</taxon>
        <taxon>Abditibacteriota</taxon>
        <taxon>Abditibacteriia</taxon>
        <taxon>Abditibacteriales</taxon>
        <taxon>Abditibacteriaceae</taxon>
        <taxon>Abditibacterium</taxon>
    </lineage>
</organism>
<dbReference type="NCBIfam" id="TIGR03701">
    <property type="entry name" value="mena_SCO4490"/>
    <property type="match status" value="1"/>
</dbReference>
<dbReference type="GO" id="GO:0008694">
    <property type="term" value="F:4-hydroxy-3-polyprenylbenzoate decarboxylase activity"/>
    <property type="evidence" value="ECO:0007669"/>
    <property type="project" value="TreeGrafter"/>
</dbReference>
<dbReference type="Proteomes" id="UP000237684">
    <property type="component" value="Unassembled WGS sequence"/>
</dbReference>
<protein>
    <submittedName>
        <fullName evidence="5">4-hydroxy-3-polyprenylbenzoate decarboxylase</fullName>
    </submittedName>
</protein>
<dbReference type="AlphaFoldDB" id="A0A2S8SQS4"/>
<dbReference type="InterPro" id="IPR049383">
    <property type="entry name" value="UbiD-like_N"/>
</dbReference>
<dbReference type="InterPro" id="IPR002830">
    <property type="entry name" value="UbiD"/>
</dbReference>
<dbReference type="PANTHER" id="PTHR30108">
    <property type="entry name" value="3-OCTAPRENYL-4-HYDROXYBENZOATE CARBOXY-LYASE-RELATED"/>
    <property type="match status" value="1"/>
</dbReference>
<dbReference type="SUPFAM" id="SSF143968">
    <property type="entry name" value="UbiD C-terminal domain-like"/>
    <property type="match status" value="1"/>
</dbReference>
<feature type="domain" description="3-octaprenyl-4-hydroxybenzoate carboxy-lyase-like N-terminal" evidence="3">
    <location>
        <begin position="10"/>
        <end position="88"/>
    </location>
</feature>
<feature type="domain" description="3-octaprenyl-4-hydroxybenzoate carboxy-lyase-like Rift-related" evidence="2">
    <location>
        <begin position="120"/>
        <end position="317"/>
    </location>
</feature>
<evidence type="ECO:0000256" key="1">
    <source>
        <dbReference type="ARBA" id="ARBA00010021"/>
    </source>
</evidence>
<gene>
    <name evidence="5" type="ORF">B1R32_11545</name>
</gene>
<dbReference type="Pfam" id="PF01977">
    <property type="entry name" value="UbiD"/>
    <property type="match status" value="1"/>
</dbReference>
<reference evidence="5 6" key="1">
    <citation type="journal article" date="2018" name="Syst. Appl. Microbiol.">
        <title>Abditibacterium utsteinense sp. nov., the first cultivated member of candidate phylum FBP, isolated from ice-free Antarctic soil samples.</title>
        <authorList>
            <person name="Tahon G."/>
            <person name="Tytgat B."/>
            <person name="Lebbe L."/>
            <person name="Carlier A."/>
            <person name="Willems A."/>
        </authorList>
    </citation>
    <scope>NUCLEOTIDE SEQUENCE [LARGE SCALE GENOMIC DNA]</scope>
    <source>
        <strain evidence="5 6">LMG 29911</strain>
    </source>
</reference>
<dbReference type="Pfam" id="PF20695">
    <property type="entry name" value="UbiD_N"/>
    <property type="match status" value="1"/>
</dbReference>
<dbReference type="NCBIfam" id="TIGR00148">
    <property type="entry name" value="UbiD family decarboxylase"/>
    <property type="match status" value="1"/>
</dbReference>
<name>A0A2S8SQS4_9BACT</name>
<comment type="caution">
    <text evidence="5">The sequence shown here is derived from an EMBL/GenBank/DDBJ whole genome shotgun (WGS) entry which is preliminary data.</text>
</comment>
<dbReference type="EMBL" id="NIGF01000015">
    <property type="protein sequence ID" value="PQV63138.1"/>
    <property type="molecule type" value="Genomic_DNA"/>
</dbReference>
<evidence type="ECO:0000259" key="2">
    <source>
        <dbReference type="Pfam" id="PF01977"/>
    </source>
</evidence>
<dbReference type="InterPro" id="IPR049381">
    <property type="entry name" value="UbiD-like_C"/>
</dbReference>
<evidence type="ECO:0000313" key="6">
    <source>
        <dbReference type="Proteomes" id="UP000237684"/>
    </source>
</evidence>
<proteinExistence type="inferred from homology"/>
<dbReference type="GO" id="GO:0005829">
    <property type="term" value="C:cytosol"/>
    <property type="evidence" value="ECO:0007669"/>
    <property type="project" value="TreeGrafter"/>
</dbReference>
<evidence type="ECO:0000259" key="4">
    <source>
        <dbReference type="Pfam" id="PF20696"/>
    </source>
</evidence>
<dbReference type="InterPro" id="IPR022390">
    <property type="entry name" value="HBDC"/>
</dbReference>
<dbReference type="FunCoup" id="A0A2S8SQS4">
    <property type="interactions" value="93"/>
</dbReference>
<evidence type="ECO:0000259" key="3">
    <source>
        <dbReference type="Pfam" id="PF20695"/>
    </source>
</evidence>
<keyword evidence="6" id="KW-1185">Reference proteome</keyword>
<sequence>MPHDIPSFLRAIEKINQLKRISHPVSAKLEITEIADRVIKAAGPALLFENVKETPDVPVAIGLFGSHERTALALHDSPQNIAARITELTQTRPPNSLIGMAQMGLKMLPTIQSLGVKRGKSGPCKDVILKGDDIDLSKLPVLTCWPDDGGPFVTLPMVFTHNPNSGRRNVGMYRVQIYDKNTTGMHWQTHKVAAQHAREAAQKGKNIEAAVCLGGDPCLPFCALAPLPEEIDEMLFAGFLRGKPVELVPCETVDIQVPADCEYVIEGYLEPDELRPEGPFGDHTGYYTPVEPYPVFHVTCITHRKKPIYPATIVGIPPMEDGYLGGAVGTIFLPLIKTQIPEIVDMHLPVEATFHNLAIVSINKRYPHHAYKVMHALWGLGQLMFSKLIIVVDDDVDVHNWSEVVWRMTNNIDPLRDVQLVKGPVDSLNHAAPLPGFGSKMGIDATKKWKGEGFEREWPNVVKMNTETAAKVDAMWDKLGLGDLLKSPSMDGHIVAKMP</sequence>
<dbReference type="InParanoid" id="A0A2S8SQS4"/>
<comment type="similarity">
    <text evidence="1">Belongs to the UbiD family.</text>
</comment>
<accession>A0A2S8SQS4</accession>
<dbReference type="OrthoDB" id="9809841at2"/>
<dbReference type="RefSeq" id="WP_106380726.1">
    <property type="nucleotide sequence ID" value="NZ_NIGF01000015.1"/>
</dbReference>
<dbReference type="SUPFAM" id="SSF50475">
    <property type="entry name" value="FMN-binding split barrel"/>
    <property type="match status" value="1"/>
</dbReference>
<dbReference type="InterPro" id="IPR048304">
    <property type="entry name" value="UbiD_Rift_dom"/>
</dbReference>
<feature type="domain" description="3-octaprenyl-4-hydroxybenzoate carboxy-lyase-like C-terminal" evidence="4">
    <location>
        <begin position="323"/>
        <end position="445"/>
    </location>
</feature>
<dbReference type="Gene3D" id="3.40.1670.10">
    <property type="entry name" value="UbiD C-terminal domain-like"/>
    <property type="match status" value="1"/>
</dbReference>
<dbReference type="GO" id="GO:0006744">
    <property type="term" value="P:ubiquinone biosynthetic process"/>
    <property type="evidence" value="ECO:0007669"/>
    <property type="project" value="TreeGrafter"/>
</dbReference>
<evidence type="ECO:0000313" key="5">
    <source>
        <dbReference type="EMBL" id="PQV63138.1"/>
    </source>
</evidence>
<dbReference type="Gene3D" id="1.20.5.570">
    <property type="entry name" value="Single helix bin"/>
    <property type="match status" value="1"/>
</dbReference>
<dbReference type="PANTHER" id="PTHR30108:SF17">
    <property type="entry name" value="FERULIC ACID DECARBOXYLASE 1"/>
    <property type="match status" value="1"/>
</dbReference>
<dbReference type="Pfam" id="PF20696">
    <property type="entry name" value="UbiD_C"/>
    <property type="match status" value="1"/>
</dbReference>